<keyword evidence="2" id="KW-1185">Reference proteome</keyword>
<evidence type="ECO:0000313" key="2">
    <source>
        <dbReference type="Proteomes" id="UP000307790"/>
    </source>
</evidence>
<accession>A0A5R9IIS8</accession>
<sequence>MNKTETKLNANSLVQDIERLQALRRCGALTKDDLEAEIRLLHLKMAAHERLALEDKITHLTQLLEGHHDGK</sequence>
<proteinExistence type="predicted"/>
<evidence type="ECO:0000313" key="1">
    <source>
        <dbReference type="EMBL" id="TLU61212.1"/>
    </source>
</evidence>
<dbReference type="EMBL" id="VCBC01000018">
    <property type="protein sequence ID" value="TLU61212.1"/>
    <property type="molecule type" value="Genomic_DNA"/>
</dbReference>
<name>A0A5R9IIS8_9GAMM</name>
<organism evidence="1 2">
    <name type="scientific">Thalassotalea litorea</name>
    <dbReference type="NCBI Taxonomy" id="2020715"/>
    <lineage>
        <taxon>Bacteria</taxon>
        <taxon>Pseudomonadati</taxon>
        <taxon>Pseudomonadota</taxon>
        <taxon>Gammaproteobacteria</taxon>
        <taxon>Alteromonadales</taxon>
        <taxon>Colwelliaceae</taxon>
        <taxon>Thalassotalea</taxon>
    </lineage>
</organism>
<comment type="caution">
    <text evidence="1">The sequence shown here is derived from an EMBL/GenBank/DDBJ whole genome shotgun (WGS) entry which is preliminary data.</text>
</comment>
<protein>
    <submittedName>
        <fullName evidence="1">Uncharacterized protein</fullName>
    </submittedName>
</protein>
<dbReference type="RefSeq" id="WP_138321282.1">
    <property type="nucleotide sequence ID" value="NZ_VCBC01000018.1"/>
</dbReference>
<dbReference type="Proteomes" id="UP000307790">
    <property type="component" value="Unassembled WGS sequence"/>
</dbReference>
<gene>
    <name evidence="1" type="ORF">FE810_15430</name>
</gene>
<reference evidence="1 2" key="1">
    <citation type="submission" date="2019-05" db="EMBL/GenBank/DDBJ databases">
        <title>Genome sequences of Thalassotalea litorea 1K03283.</title>
        <authorList>
            <person name="Zhang D."/>
        </authorList>
    </citation>
    <scope>NUCLEOTIDE SEQUENCE [LARGE SCALE GENOMIC DNA]</scope>
    <source>
        <strain evidence="1 2">MCCC 1K03283</strain>
    </source>
</reference>
<dbReference type="AlphaFoldDB" id="A0A5R9IIS8"/>